<organism evidence="2 3">
    <name type="scientific">Blastococcus colisei</name>
    <dbReference type="NCBI Taxonomy" id="1564162"/>
    <lineage>
        <taxon>Bacteria</taxon>
        <taxon>Bacillati</taxon>
        <taxon>Actinomycetota</taxon>
        <taxon>Actinomycetes</taxon>
        <taxon>Geodermatophilales</taxon>
        <taxon>Geodermatophilaceae</taxon>
        <taxon>Blastococcus</taxon>
    </lineage>
</organism>
<accession>A0A543PAL9</accession>
<protein>
    <recommendedName>
        <fullName evidence="4">CVNH domain-containing protein</fullName>
    </recommendedName>
</protein>
<keyword evidence="1" id="KW-0732">Signal</keyword>
<comment type="caution">
    <text evidence="2">The sequence shown here is derived from an EMBL/GenBank/DDBJ whole genome shotgun (WGS) entry which is preliminary data.</text>
</comment>
<feature type="signal peptide" evidence="1">
    <location>
        <begin position="1"/>
        <end position="41"/>
    </location>
</feature>
<evidence type="ECO:0000313" key="2">
    <source>
        <dbReference type="EMBL" id="TQN41128.1"/>
    </source>
</evidence>
<evidence type="ECO:0000256" key="1">
    <source>
        <dbReference type="SAM" id="SignalP"/>
    </source>
</evidence>
<dbReference type="Proteomes" id="UP000319865">
    <property type="component" value="Unassembled WGS sequence"/>
</dbReference>
<gene>
    <name evidence="2" type="ORF">FHU33_0486</name>
</gene>
<reference evidence="2 3" key="1">
    <citation type="submission" date="2019-06" db="EMBL/GenBank/DDBJ databases">
        <title>Sequencing the genomes of 1000 actinobacteria strains.</title>
        <authorList>
            <person name="Klenk H.-P."/>
        </authorList>
    </citation>
    <scope>NUCLEOTIDE SEQUENCE [LARGE SCALE GENOMIC DNA]</scope>
    <source>
        <strain evidence="2 3">DSM 46837</strain>
    </source>
</reference>
<dbReference type="EMBL" id="VFQE01000001">
    <property type="protein sequence ID" value="TQN41128.1"/>
    <property type="molecule type" value="Genomic_DNA"/>
</dbReference>
<evidence type="ECO:0008006" key="4">
    <source>
        <dbReference type="Google" id="ProtNLM"/>
    </source>
</evidence>
<dbReference type="AlphaFoldDB" id="A0A543PAL9"/>
<proteinExistence type="predicted"/>
<name>A0A543PAL9_9ACTN</name>
<keyword evidence="3" id="KW-1185">Reference proteome</keyword>
<sequence>MTASTYPRGMSSTSAASRAAATLLAGALLLPLSACSFTANGVSCSTSSCTVTLAGDGAEADILGTTLTFGGVQDGRASLSVGGASVSCGEGESVVAGPLELECSSVTGDSVELTASLG</sequence>
<evidence type="ECO:0000313" key="3">
    <source>
        <dbReference type="Proteomes" id="UP000319865"/>
    </source>
</evidence>
<feature type="chain" id="PRO_5039474632" description="CVNH domain-containing protein" evidence="1">
    <location>
        <begin position="42"/>
        <end position="118"/>
    </location>
</feature>